<reference evidence="5 6" key="2">
    <citation type="submission" date="2017-06" db="EMBL/GenBank/DDBJ databases">
        <title>Complete genome sequence of Vibrio sp. 2521-89, a close relative of Vibrio cholerae isolated from lake water in New Mexico, USA.</title>
        <authorList>
            <person name="Liang K."/>
            <person name="Orata F.D."/>
            <person name="Winkjer N.S."/>
            <person name="Tarr C.L."/>
            <person name="Boucher Y."/>
        </authorList>
    </citation>
    <scope>NUCLEOTIDE SEQUENCE [LARGE SCALE GENOMIC DNA]</scope>
    <source>
        <strain evidence="5 6">2521-89</strain>
    </source>
</reference>
<keyword evidence="1 4" id="KW-1003">Cell membrane</keyword>
<name>A0AAU8WJT2_9VIBR</name>
<sequence length="198" mass="22560">MPVSLTRRRKLNMEMIMTQSVVQALSAFSQRFVQQCAQQTCQLPANDELLGLASPCVVEELTDVVRWRPVNREVWADFSNVERAIELTLHEDIKAFYASQFSADMPAHWRGRELTLLQVWSEDDFTRLQENILGHLVMQRRLKQKPTVFIATTEDEMAVVSVCNLSGNVILEKLGTAQREVLTADLAAFLEQLEPVVN</sequence>
<reference evidence="6" key="1">
    <citation type="journal article" date="2017" name="Genome Announc.">
        <title>Complete Genome Sequence of Vibrio sp. Strain 2521-89, a Close Relative of Vibrio cholerae Isolated from Lake Water in New Mexico, USA.</title>
        <authorList>
            <person name="Liang K."/>
            <person name="Orata F.D."/>
            <person name="Winkjer N.S."/>
            <person name="Rowe L.A."/>
            <person name="Tarr C.L."/>
            <person name="Boucher Y."/>
        </authorList>
    </citation>
    <scope>NUCLEOTIDE SEQUENCE [LARGE SCALE GENOMIC DNA]</scope>
    <source>
        <strain evidence="6">2521-89</strain>
    </source>
</reference>
<keyword evidence="3 4" id="KW-0472">Membrane</keyword>
<comment type="subcellular location">
    <subcellularLocation>
        <location evidence="4">Cell inner membrane</location>
        <topology evidence="4">Peripheral membrane protein</topology>
        <orientation evidence="4">Cytoplasmic side</orientation>
    </subcellularLocation>
    <text evidence="4">Loosely associated with the cytoplasmic side of the inner membrane, probably via SecY.</text>
</comment>
<evidence type="ECO:0000256" key="3">
    <source>
        <dbReference type="ARBA" id="ARBA00023136"/>
    </source>
</evidence>
<dbReference type="HAMAP" id="MF_01104">
    <property type="entry name" value="Syd"/>
    <property type="match status" value="1"/>
</dbReference>
<proteinExistence type="inferred from homology"/>
<comment type="function">
    <text evidence="4">Interacts with the SecY protein in vivo. May bind preferentially to an uncomplexed state of SecY, thus functioning either as a chelating agent for excess SecY in the cell or as a regulatory factor that negatively controls the translocase function.</text>
</comment>
<dbReference type="CDD" id="cd16323">
    <property type="entry name" value="Syd"/>
    <property type="match status" value="1"/>
</dbReference>
<dbReference type="KEGG" id="vti:CEQ48_14400"/>
<protein>
    <recommendedName>
        <fullName evidence="4">Protein Syd</fullName>
    </recommendedName>
</protein>
<organism evidence="5 6">
    <name type="scientific">Vibrio tarriae</name>
    <dbReference type="NCBI Taxonomy" id="2014742"/>
    <lineage>
        <taxon>Bacteria</taxon>
        <taxon>Pseudomonadati</taxon>
        <taxon>Pseudomonadota</taxon>
        <taxon>Gammaproteobacteria</taxon>
        <taxon>Vibrionales</taxon>
        <taxon>Vibrionaceae</taxon>
        <taxon>Vibrio</taxon>
    </lineage>
</organism>
<dbReference type="EMBL" id="CP022353">
    <property type="protein sequence ID" value="ASK55912.1"/>
    <property type="molecule type" value="Genomic_DNA"/>
</dbReference>
<keyword evidence="2 4" id="KW-0997">Cell inner membrane</keyword>
<dbReference type="Proteomes" id="UP000198371">
    <property type="component" value="Chromosome 1"/>
</dbReference>
<accession>A0AAU8WJT2</accession>
<evidence type="ECO:0000256" key="2">
    <source>
        <dbReference type="ARBA" id="ARBA00022519"/>
    </source>
</evidence>
<dbReference type="NCBIfam" id="NF003439">
    <property type="entry name" value="PRK04968.1"/>
    <property type="match status" value="1"/>
</dbReference>
<dbReference type="InterPro" id="IPR038228">
    <property type="entry name" value="Syd_sf"/>
</dbReference>
<comment type="similarity">
    <text evidence="4">Belongs to the Syd family.</text>
</comment>
<dbReference type="Pfam" id="PF07348">
    <property type="entry name" value="Syd"/>
    <property type="match status" value="1"/>
</dbReference>
<dbReference type="InterPro" id="IPR009948">
    <property type="entry name" value="Syd"/>
</dbReference>
<evidence type="ECO:0000313" key="5">
    <source>
        <dbReference type="EMBL" id="ASK55912.1"/>
    </source>
</evidence>
<gene>
    <name evidence="4" type="primary">syd</name>
    <name evidence="5" type="ORF">CEQ48_14400</name>
</gene>
<evidence type="ECO:0000256" key="4">
    <source>
        <dbReference type="HAMAP-Rule" id="MF_01104"/>
    </source>
</evidence>
<evidence type="ECO:0000313" key="6">
    <source>
        <dbReference type="Proteomes" id="UP000198371"/>
    </source>
</evidence>
<evidence type="ECO:0000256" key="1">
    <source>
        <dbReference type="ARBA" id="ARBA00022475"/>
    </source>
</evidence>
<keyword evidence="6" id="KW-1185">Reference proteome</keyword>
<dbReference type="AlphaFoldDB" id="A0AAU8WJT2"/>
<dbReference type="Gene3D" id="3.40.1580.20">
    <property type="entry name" value="Syd protein"/>
    <property type="match status" value="1"/>
</dbReference>
<dbReference type="GO" id="GO:0009898">
    <property type="term" value="C:cytoplasmic side of plasma membrane"/>
    <property type="evidence" value="ECO:0007669"/>
    <property type="project" value="InterPro"/>
</dbReference>